<keyword evidence="2" id="KW-1003">Cell membrane</keyword>
<dbReference type="InterPro" id="IPR050638">
    <property type="entry name" value="AA-Vitamin_Transporters"/>
</dbReference>
<comment type="subcellular location">
    <subcellularLocation>
        <location evidence="1">Cell membrane</location>
        <topology evidence="1">Multi-pass membrane protein</topology>
    </subcellularLocation>
</comment>
<evidence type="ECO:0000256" key="3">
    <source>
        <dbReference type="ARBA" id="ARBA00022692"/>
    </source>
</evidence>
<feature type="transmembrane region" description="Helical" evidence="6">
    <location>
        <begin position="164"/>
        <end position="185"/>
    </location>
</feature>
<dbReference type="SUPFAM" id="SSF103481">
    <property type="entry name" value="Multidrug resistance efflux transporter EmrE"/>
    <property type="match status" value="2"/>
</dbReference>
<evidence type="ECO:0000259" key="7">
    <source>
        <dbReference type="Pfam" id="PF00892"/>
    </source>
</evidence>
<dbReference type="PANTHER" id="PTHR32322">
    <property type="entry name" value="INNER MEMBRANE TRANSPORTER"/>
    <property type="match status" value="1"/>
</dbReference>
<keyword evidence="4 6" id="KW-1133">Transmembrane helix</keyword>
<sequence>MSHLAVSSPHSIVLSVLSALIAVILWAIAPLLVDAAGVVPPLRLASIALFSGALAALPMALRRHKQRQNTAAVPMRWKLAIYGLVPALMLGAVGSYLAGMGKAPAAEAALITYTWPVMFIVISHWMFYRHLSMPVLLGALTAFCGAAILLSPESSNVGGAEHGLGYALALLAACCWALYSWICQVAPVPIAPMMPTLFLIAASGAAAGDILLGGAAGLPSGSALAAGVALGLGPYGLAMVAWDLALRSGPAALVGSLAYAVPVLAAAFLVIAGIAAPDWRLPVAALLVVAGAIIASMKRRKQPSGGAI</sequence>
<dbReference type="InterPro" id="IPR000620">
    <property type="entry name" value="EamA_dom"/>
</dbReference>
<feature type="transmembrane region" description="Helical" evidence="6">
    <location>
        <begin position="38"/>
        <end position="58"/>
    </location>
</feature>
<keyword evidence="3 6" id="KW-0812">Transmembrane</keyword>
<evidence type="ECO:0000256" key="6">
    <source>
        <dbReference type="SAM" id="Phobius"/>
    </source>
</evidence>
<dbReference type="PANTHER" id="PTHR32322:SF18">
    <property type="entry name" value="S-ADENOSYLMETHIONINE_S-ADENOSYLHOMOCYSTEINE TRANSPORTER"/>
    <property type="match status" value="1"/>
</dbReference>
<feature type="transmembrane region" description="Helical" evidence="6">
    <location>
        <begin position="224"/>
        <end position="245"/>
    </location>
</feature>
<dbReference type="RefSeq" id="WP_208005529.1">
    <property type="nucleotide sequence ID" value="NZ_JAGDFX010000008.1"/>
</dbReference>
<keyword evidence="5 6" id="KW-0472">Membrane</keyword>
<feature type="transmembrane region" description="Helical" evidence="6">
    <location>
        <begin position="135"/>
        <end position="152"/>
    </location>
</feature>
<evidence type="ECO:0000256" key="5">
    <source>
        <dbReference type="ARBA" id="ARBA00023136"/>
    </source>
</evidence>
<evidence type="ECO:0000313" key="9">
    <source>
        <dbReference type="Proteomes" id="UP000664882"/>
    </source>
</evidence>
<feature type="transmembrane region" description="Helical" evidence="6">
    <location>
        <begin position="197"/>
        <end position="218"/>
    </location>
</feature>
<feature type="transmembrane region" description="Helical" evidence="6">
    <location>
        <begin position="281"/>
        <end position="297"/>
    </location>
</feature>
<evidence type="ECO:0000313" key="8">
    <source>
        <dbReference type="EMBL" id="MBO1519657.1"/>
    </source>
</evidence>
<feature type="transmembrane region" description="Helical" evidence="6">
    <location>
        <begin position="257"/>
        <end position="275"/>
    </location>
</feature>
<feature type="transmembrane region" description="Helical" evidence="6">
    <location>
        <begin position="12"/>
        <end position="32"/>
    </location>
</feature>
<comment type="caution">
    <text evidence="8">The sequence shown here is derived from an EMBL/GenBank/DDBJ whole genome shotgun (WGS) entry which is preliminary data.</text>
</comment>
<proteinExistence type="predicted"/>
<gene>
    <name evidence="8" type="ORF">J3U76_08460</name>
</gene>
<dbReference type="Pfam" id="PF00892">
    <property type="entry name" value="EamA"/>
    <property type="match status" value="1"/>
</dbReference>
<evidence type="ECO:0000256" key="1">
    <source>
        <dbReference type="ARBA" id="ARBA00004651"/>
    </source>
</evidence>
<dbReference type="Proteomes" id="UP000664882">
    <property type="component" value="Unassembled WGS sequence"/>
</dbReference>
<protein>
    <submittedName>
        <fullName evidence="8">DMT family transporter</fullName>
    </submittedName>
</protein>
<dbReference type="EMBL" id="JAGDFX010000008">
    <property type="protein sequence ID" value="MBO1519657.1"/>
    <property type="molecule type" value="Genomic_DNA"/>
</dbReference>
<feature type="transmembrane region" description="Helical" evidence="6">
    <location>
        <begin position="79"/>
        <end position="98"/>
    </location>
</feature>
<evidence type="ECO:0000256" key="2">
    <source>
        <dbReference type="ARBA" id="ARBA00022475"/>
    </source>
</evidence>
<reference evidence="8 9" key="1">
    <citation type="submission" date="2021-03" db="EMBL/GenBank/DDBJ databases">
        <title>Oceanisphaera sp. nov., isolated from the intestine.</title>
        <authorList>
            <person name="Zhao L.-H."/>
            <person name="Shi L.-F."/>
        </authorList>
    </citation>
    <scope>NUCLEOTIDE SEQUENCE [LARGE SCALE GENOMIC DNA]</scope>
    <source>
        <strain evidence="8 9">DM8</strain>
    </source>
</reference>
<name>A0ABS3NGI0_9GAMM</name>
<accession>A0ABS3NGI0</accession>
<evidence type="ECO:0000256" key="4">
    <source>
        <dbReference type="ARBA" id="ARBA00022989"/>
    </source>
</evidence>
<feature type="transmembrane region" description="Helical" evidence="6">
    <location>
        <begin position="110"/>
        <end position="128"/>
    </location>
</feature>
<keyword evidence="9" id="KW-1185">Reference proteome</keyword>
<feature type="domain" description="EamA" evidence="7">
    <location>
        <begin position="15"/>
        <end position="150"/>
    </location>
</feature>
<dbReference type="InterPro" id="IPR037185">
    <property type="entry name" value="EmrE-like"/>
</dbReference>
<organism evidence="8 9">
    <name type="scientific">Oceanisphaera pacifica</name>
    <dbReference type="NCBI Taxonomy" id="2818389"/>
    <lineage>
        <taxon>Bacteria</taxon>
        <taxon>Pseudomonadati</taxon>
        <taxon>Pseudomonadota</taxon>
        <taxon>Gammaproteobacteria</taxon>
        <taxon>Aeromonadales</taxon>
        <taxon>Aeromonadaceae</taxon>
        <taxon>Oceanisphaera</taxon>
    </lineage>
</organism>